<dbReference type="SFLD" id="SFLDG01129">
    <property type="entry name" value="C1.5:_HAD__Beta-PGM__Phosphata"/>
    <property type="match status" value="1"/>
</dbReference>
<reference evidence="3" key="1">
    <citation type="journal article" date="2016" name="Front. Microbiol.">
        <title>Genome Sequence of the Piezophilic, Mesophilic Sulfate-Reducing Bacterium Desulfovibrio indicus J2T.</title>
        <authorList>
            <person name="Cao J."/>
            <person name="Maignien L."/>
            <person name="Shao Z."/>
            <person name="Alain K."/>
            <person name="Jebbar M."/>
        </authorList>
    </citation>
    <scope>NUCLEOTIDE SEQUENCE</scope>
    <source>
        <strain evidence="3">DSM 21893</strain>
    </source>
</reference>
<evidence type="ECO:0000256" key="1">
    <source>
        <dbReference type="SAM" id="MobiDB-lite"/>
    </source>
</evidence>
<dbReference type="InterPro" id="IPR023198">
    <property type="entry name" value="PGP-like_dom2"/>
</dbReference>
<dbReference type="InterPro" id="IPR036412">
    <property type="entry name" value="HAD-like_sf"/>
</dbReference>
<dbReference type="EC" id="3.1.3.-" evidence="2"/>
<dbReference type="PANTHER" id="PTHR42896:SF2">
    <property type="entry name" value="CBBY-LIKE PROTEIN"/>
    <property type="match status" value="1"/>
</dbReference>
<dbReference type="RefSeq" id="WP_192215456.1">
    <property type="nucleotide sequence ID" value="NZ_BPQF01000006.1"/>
</dbReference>
<dbReference type="PRINTS" id="PR00413">
    <property type="entry name" value="HADHALOGNASE"/>
</dbReference>
<evidence type="ECO:0000313" key="2">
    <source>
        <dbReference type="EMBL" id="CAA2144000.1"/>
    </source>
</evidence>
<dbReference type="PANTHER" id="PTHR42896">
    <property type="entry name" value="XYLULOSE-1,5-BISPHOSPHATE (XUBP) PHOSPHATASE"/>
    <property type="match status" value="1"/>
</dbReference>
<sequence>MLKALIFDVDGTLAETEDLHRQAFNRAFSELGLDWHWSPELYADLLTVMGGKERLAHYVATEHGEPDAERRAQMSEIHDRKTGIYGDLVTKGALELRPGIARLVGEAKRAGLLLAVASTTSRPNVDALLAVNFPEGSPFDVVACGDEAERKKPHPDVFVLALTRLGVAPGEAIAFEDSVAGIRSALDAGLPVVATRSRYTGGHSLEGAFSAVSDLGEPGTPHTHLSGIPWAGGVVTLAGLAAWHGRAGRPPSPAGGTASPRREDRGRQ</sequence>
<dbReference type="NCBIfam" id="TIGR01509">
    <property type="entry name" value="HAD-SF-IA-v3"/>
    <property type="match status" value="1"/>
</dbReference>
<dbReference type="Proteomes" id="UP001055307">
    <property type="component" value="Unassembled WGS sequence"/>
</dbReference>
<dbReference type="Gene3D" id="3.40.50.1000">
    <property type="entry name" value="HAD superfamily/HAD-like"/>
    <property type="match status" value="1"/>
</dbReference>
<dbReference type="InterPro" id="IPR044999">
    <property type="entry name" value="CbbY-like"/>
</dbReference>
<protein>
    <submittedName>
        <fullName evidence="2">Phosphorylated carbohydrates phosphatase</fullName>
        <ecNumber evidence="2">3.1.3.-</ecNumber>
    </submittedName>
    <submittedName>
        <fullName evidence="3">Protein CbbY</fullName>
    </submittedName>
</protein>
<reference evidence="2" key="2">
    <citation type="submission" date="2019-12" db="EMBL/GenBank/DDBJ databases">
        <authorList>
            <person name="Cremers G."/>
        </authorList>
    </citation>
    <scope>NUCLEOTIDE SEQUENCE</scope>
    <source>
        <strain evidence="2">Mbul2</strain>
    </source>
</reference>
<dbReference type="InterPro" id="IPR006439">
    <property type="entry name" value="HAD-SF_hydro_IA"/>
</dbReference>
<evidence type="ECO:0000313" key="4">
    <source>
        <dbReference type="Proteomes" id="UP001055307"/>
    </source>
</evidence>
<dbReference type="Gene3D" id="1.10.150.240">
    <property type="entry name" value="Putative phosphatase, domain 2"/>
    <property type="match status" value="1"/>
</dbReference>
<dbReference type="GO" id="GO:0016787">
    <property type="term" value="F:hydrolase activity"/>
    <property type="evidence" value="ECO:0007669"/>
    <property type="project" value="UniProtKB-KW"/>
</dbReference>
<keyword evidence="2" id="KW-0378">Hydrolase</keyword>
<dbReference type="AlphaFoldDB" id="A0A679K818"/>
<dbReference type="InterPro" id="IPR023214">
    <property type="entry name" value="HAD_sf"/>
</dbReference>
<evidence type="ECO:0000313" key="3">
    <source>
        <dbReference type="EMBL" id="GJD38444.1"/>
    </source>
</evidence>
<dbReference type="EMBL" id="BPQF01000006">
    <property type="protein sequence ID" value="GJD38444.1"/>
    <property type="molecule type" value="Genomic_DNA"/>
</dbReference>
<dbReference type="SFLD" id="SFLDS00003">
    <property type="entry name" value="Haloacid_Dehalogenase"/>
    <property type="match status" value="1"/>
</dbReference>
<name>A0A679K818_9HYPH</name>
<proteinExistence type="predicted"/>
<dbReference type="Pfam" id="PF00702">
    <property type="entry name" value="Hydrolase"/>
    <property type="match status" value="1"/>
</dbReference>
<dbReference type="EMBL" id="LR743511">
    <property type="protein sequence ID" value="CAA2144000.1"/>
    <property type="molecule type" value="Genomic_DNA"/>
</dbReference>
<keyword evidence="4" id="KW-1185">Reference proteome</keyword>
<accession>A0A679K818</accession>
<feature type="region of interest" description="Disordered" evidence="1">
    <location>
        <begin position="244"/>
        <end position="268"/>
    </location>
</feature>
<gene>
    <name evidence="3" type="primary">cbbY</name>
    <name evidence="2" type="ORF">MBLL_03118</name>
    <name evidence="3" type="ORF">OICFNHDK_0889</name>
</gene>
<reference evidence="3" key="3">
    <citation type="submission" date="2021-08" db="EMBL/GenBank/DDBJ databases">
        <authorList>
            <person name="Tani A."/>
            <person name="Ola A."/>
            <person name="Ogura Y."/>
            <person name="Katsura K."/>
            <person name="Hayashi T."/>
        </authorList>
    </citation>
    <scope>NUCLEOTIDE SEQUENCE</scope>
    <source>
        <strain evidence="3">DSM 21893</strain>
    </source>
</reference>
<organism evidence="2">
    <name type="scientific">Methylobacterium bullatum</name>
    <dbReference type="NCBI Taxonomy" id="570505"/>
    <lineage>
        <taxon>Bacteria</taxon>
        <taxon>Pseudomonadati</taxon>
        <taxon>Pseudomonadota</taxon>
        <taxon>Alphaproteobacteria</taxon>
        <taxon>Hyphomicrobiales</taxon>
        <taxon>Methylobacteriaceae</taxon>
        <taxon>Methylobacterium</taxon>
    </lineage>
</organism>
<dbReference type="SUPFAM" id="SSF56784">
    <property type="entry name" value="HAD-like"/>
    <property type="match status" value="1"/>
</dbReference>